<dbReference type="PIRSF" id="PIRSF026631">
    <property type="entry name" value="UCP026631"/>
    <property type="match status" value="1"/>
</dbReference>
<feature type="domain" description="YdbS-like PH" evidence="3">
    <location>
        <begin position="302"/>
        <end position="372"/>
    </location>
</feature>
<gene>
    <name evidence="4" type="ORF">SAMN05518684_101125</name>
</gene>
<sequence>MNDWKRQHPASIFISFLSNLKQMIITLIAVFIFGQSAQAANPIFYFIFFTGILLFSVLNGFVSWWKFYYNLQFDELQIKQGLIFKKNRFIRKDRIQSIDINAKLVQRLFGLVEVKIETAGGGGEPEFRIVALKREEALKIKSKLLNKHPASATSHDLNTSENEGPAEETTEEETFQEGGVTKDSEAAAVHLAEDELDDHLEETIEETEPDEQWELGSRRLVIAALTSSGVGIAATFIAAVVSQAPQFLPEWLLDQVIGWFIHSSLLLIGSLLVIILFIAWLFTLTSTILKYGFFKIKKNGVDIHISRGVLEQRQLTLNSSRITAVRIVQSPIRQPFRYVSVYVESTGGGTKEEDLSTVLIPLCKREEVEELLGKFVPEFAFTPVYEGLPKESLRRYMIKLIAPAVALSAAATYFLPYGWFSVALPLIAAFIGYIQYRAAGITAYEDFLCIRSRALSKTEVILPKRRIQDFESSQNVLQKMDDLYTVHVSVLTSLMGKTFSLRHVSGRQIEDRYAWYSYGTPEDGNK</sequence>
<dbReference type="InterPro" id="IPR005182">
    <property type="entry name" value="YdbS-like_PH"/>
</dbReference>
<evidence type="ECO:0000256" key="2">
    <source>
        <dbReference type="SAM" id="Phobius"/>
    </source>
</evidence>
<reference evidence="5" key="1">
    <citation type="submission" date="2016-10" db="EMBL/GenBank/DDBJ databases">
        <authorList>
            <person name="Varghese N."/>
            <person name="Submissions S."/>
        </authorList>
    </citation>
    <scope>NUCLEOTIDE SEQUENCE [LARGE SCALE GENOMIC DNA]</scope>
    <source>
        <strain evidence="5">S9</strain>
    </source>
</reference>
<keyword evidence="2" id="KW-1133">Transmembrane helix</keyword>
<evidence type="ECO:0000256" key="1">
    <source>
        <dbReference type="SAM" id="MobiDB-lite"/>
    </source>
</evidence>
<proteinExistence type="predicted"/>
<name>A0A1H9P337_9BACI</name>
<feature type="compositionally biased region" description="Polar residues" evidence="1">
    <location>
        <begin position="151"/>
        <end position="160"/>
    </location>
</feature>
<feature type="region of interest" description="Disordered" evidence="1">
    <location>
        <begin position="149"/>
        <end position="181"/>
    </location>
</feature>
<feature type="transmembrane region" description="Helical" evidence="2">
    <location>
        <begin position="43"/>
        <end position="65"/>
    </location>
</feature>
<dbReference type="Proteomes" id="UP000198571">
    <property type="component" value="Unassembled WGS sequence"/>
</dbReference>
<feature type="compositionally biased region" description="Acidic residues" evidence="1">
    <location>
        <begin position="164"/>
        <end position="175"/>
    </location>
</feature>
<feature type="domain" description="YdbS-like PH" evidence="3">
    <location>
        <begin position="436"/>
        <end position="490"/>
    </location>
</feature>
<evidence type="ECO:0000313" key="4">
    <source>
        <dbReference type="EMBL" id="SER42588.1"/>
    </source>
</evidence>
<dbReference type="RefSeq" id="WP_093047071.1">
    <property type="nucleotide sequence ID" value="NZ_FOGT01000001.1"/>
</dbReference>
<evidence type="ECO:0000259" key="3">
    <source>
        <dbReference type="Pfam" id="PF03703"/>
    </source>
</evidence>
<feature type="transmembrane region" description="Helical" evidence="2">
    <location>
        <begin position="256"/>
        <end position="289"/>
    </location>
</feature>
<dbReference type="PANTHER" id="PTHR34473">
    <property type="entry name" value="UPF0699 TRANSMEMBRANE PROTEIN YDBS"/>
    <property type="match status" value="1"/>
</dbReference>
<dbReference type="PANTHER" id="PTHR34473:SF2">
    <property type="entry name" value="UPF0699 TRANSMEMBRANE PROTEIN YDBT"/>
    <property type="match status" value="1"/>
</dbReference>
<protein>
    <submittedName>
        <fullName evidence="4">Putative membrane protein</fullName>
    </submittedName>
</protein>
<keyword evidence="5" id="KW-1185">Reference proteome</keyword>
<feature type="transmembrane region" description="Helical" evidence="2">
    <location>
        <begin position="396"/>
        <end position="416"/>
    </location>
</feature>
<feature type="transmembrane region" description="Helical" evidence="2">
    <location>
        <begin position="220"/>
        <end position="244"/>
    </location>
</feature>
<dbReference type="EMBL" id="FOGT01000001">
    <property type="protein sequence ID" value="SER42588.1"/>
    <property type="molecule type" value="Genomic_DNA"/>
</dbReference>
<dbReference type="Pfam" id="PF03703">
    <property type="entry name" value="bPH_2"/>
    <property type="match status" value="3"/>
</dbReference>
<organism evidence="4 5">
    <name type="scientific">Salipaludibacillus aurantiacus</name>
    <dbReference type="NCBI Taxonomy" id="1601833"/>
    <lineage>
        <taxon>Bacteria</taxon>
        <taxon>Bacillati</taxon>
        <taxon>Bacillota</taxon>
        <taxon>Bacilli</taxon>
        <taxon>Bacillales</taxon>
        <taxon>Bacillaceae</taxon>
    </lineage>
</organism>
<dbReference type="InterPro" id="IPR014529">
    <property type="entry name" value="UCP026631"/>
</dbReference>
<dbReference type="AlphaFoldDB" id="A0A1H9P337"/>
<feature type="domain" description="YdbS-like PH" evidence="3">
    <location>
        <begin position="64"/>
        <end position="142"/>
    </location>
</feature>
<accession>A0A1H9P337</accession>
<dbReference type="OrthoDB" id="2195155at2"/>
<keyword evidence="2" id="KW-0812">Transmembrane</keyword>
<evidence type="ECO:0000313" key="5">
    <source>
        <dbReference type="Proteomes" id="UP000198571"/>
    </source>
</evidence>
<keyword evidence="2" id="KW-0472">Membrane</keyword>
<feature type="transmembrane region" description="Helical" evidence="2">
    <location>
        <begin position="12"/>
        <end position="37"/>
    </location>
</feature>
<dbReference type="STRING" id="1601833.SAMN05518684_101125"/>